<evidence type="ECO:0000313" key="2">
    <source>
        <dbReference type="Proteomes" id="UP001141806"/>
    </source>
</evidence>
<comment type="caution">
    <text evidence="1">The sequence shown here is derived from an EMBL/GenBank/DDBJ whole genome shotgun (WGS) entry which is preliminary data.</text>
</comment>
<gene>
    <name evidence="1" type="ORF">NE237_014352</name>
</gene>
<protein>
    <submittedName>
        <fullName evidence="1">Uncharacterized protein</fullName>
    </submittedName>
</protein>
<reference evidence="1" key="1">
    <citation type="journal article" date="2023" name="Plant J.">
        <title>The genome of the king protea, Protea cynaroides.</title>
        <authorList>
            <person name="Chang J."/>
            <person name="Duong T.A."/>
            <person name="Schoeman C."/>
            <person name="Ma X."/>
            <person name="Roodt D."/>
            <person name="Barker N."/>
            <person name="Li Z."/>
            <person name="Van de Peer Y."/>
            <person name="Mizrachi E."/>
        </authorList>
    </citation>
    <scope>NUCLEOTIDE SEQUENCE</scope>
    <source>
        <tissue evidence="1">Young leaves</tissue>
    </source>
</reference>
<accession>A0A9Q0KC56</accession>
<evidence type="ECO:0000313" key="1">
    <source>
        <dbReference type="EMBL" id="KAJ4967651.1"/>
    </source>
</evidence>
<keyword evidence="2" id="KW-1185">Reference proteome</keyword>
<dbReference type="EMBL" id="JAMYWD010000006">
    <property type="protein sequence ID" value="KAJ4967651.1"/>
    <property type="molecule type" value="Genomic_DNA"/>
</dbReference>
<sequence length="229" mass="25244">MPRIRSLNRRLEFGNLEDPNVESAVAKSSGQILTYAPATRKDEEQTLSLPFQSTEALVSEVPKAQVSEVQEDLPEGGLADIPEPVLTLAPTDFIPHQDLVEEAGGANAEDVGGDQAEVGVEGKASGENHQAGKRVTESQLGRFRPKVKLTVDTSAIRNLVVAEHLAWHMHLLVDIEAYRQLEYADAFLREICHHAERVMEAEGLVETLRASWDEATQFSKEKEEEAVLP</sequence>
<organism evidence="1 2">
    <name type="scientific">Protea cynaroides</name>
    <dbReference type="NCBI Taxonomy" id="273540"/>
    <lineage>
        <taxon>Eukaryota</taxon>
        <taxon>Viridiplantae</taxon>
        <taxon>Streptophyta</taxon>
        <taxon>Embryophyta</taxon>
        <taxon>Tracheophyta</taxon>
        <taxon>Spermatophyta</taxon>
        <taxon>Magnoliopsida</taxon>
        <taxon>Proteales</taxon>
        <taxon>Proteaceae</taxon>
        <taxon>Protea</taxon>
    </lineage>
</organism>
<name>A0A9Q0KC56_9MAGN</name>
<dbReference type="AlphaFoldDB" id="A0A9Q0KC56"/>
<proteinExistence type="predicted"/>
<dbReference type="Proteomes" id="UP001141806">
    <property type="component" value="Unassembled WGS sequence"/>
</dbReference>